<proteinExistence type="predicted"/>
<accession>U5DAI8</accession>
<sequence length="200" mass="22559">MWAGLVDLNFRNMFGRAERHHLYVQSHLDARRRSQEAQTISNQKGMFADFPPSPVSRDKMEDDLFEVFSCNVIETIGGQDAKKNKKPQDVKVAFNFDGICPCCPTKDLCLPVPQRRKVATSIVKFIPATRSQTLENESVGFPLKGFDQQNEEPIPNVIMAGGTDDLRPNLNEIICLRAMLAQKEAELLAHNAELEALRIF</sequence>
<name>U5DAI8_AMBTC</name>
<organism evidence="1 2">
    <name type="scientific">Amborella trichopoda</name>
    <dbReference type="NCBI Taxonomy" id="13333"/>
    <lineage>
        <taxon>Eukaryota</taxon>
        <taxon>Viridiplantae</taxon>
        <taxon>Streptophyta</taxon>
        <taxon>Embryophyta</taxon>
        <taxon>Tracheophyta</taxon>
        <taxon>Spermatophyta</taxon>
        <taxon>Magnoliopsida</taxon>
        <taxon>Amborellales</taxon>
        <taxon>Amborellaceae</taxon>
        <taxon>Amborella</taxon>
    </lineage>
</organism>
<dbReference type="HOGENOM" id="CLU_1367862_0_0_1"/>
<protein>
    <submittedName>
        <fullName evidence="1">Uncharacterized protein</fullName>
    </submittedName>
</protein>
<keyword evidence="2" id="KW-1185">Reference proteome</keyword>
<dbReference type="Gramene" id="ERN19509">
    <property type="protein sequence ID" value="ERN19509"/>
    <property type="gene ID" value="AMTR_s00062p00024820"/>
</dbReference>
<dbReference type="EMBL" id="KI392068">
    <property type="protein sequence ID" value="ERN19509.1"/>
    <property type="molecule type" value="Genomic_DNA"/>
</dbReference>
<gene>
    <name evidence="1" type="ORF">AMTR_s00062p00024820</name>
</gene>
<dbReference type="Proteomes" id="UP000017836">
    <property type="component" value="Unassembled WGS sequence"/>
</dbReference>
<evidence type="ECO:0000313" key="1">
    <source>
        <dbReference type="EMBL" id="ERN19509.1"/>
    </source>
</evidence>
<dbReference type="AlphaFoldDB" id="U5DAI8"/>
<reference evidence="2" key="1">
    <citation type="journal article" date="2013" name="Science">
        <title>The Amborella genome and the evolution of flowering plants.</title>
        <authorList>
            <consortium name="Amborella Genome Project"/>
        </authorList>
    </citation>
    <scope>NUCLEOTIDE SEQUENCE [LARGE SCALE GENOMIC DNA]</scope>
</reference>
<evidence type="ECO:0000313" key="2">
    <source>
        <dbReference type="Proteomes" id="UP000017836"/>
    </source>
</evidence>